<protein>
    <submittedName>
        <fullName evidence="2">Uncharacterized protein</fullName>
    </submittedName>
</protein>
<evidence type="ECO:0000256" key="1">
    <source>
        <dbReference type="SAM" id="MobiDB-lite"/>
    </source>
</evidence>
<dbReference type="OrthoDB" id="5429993at2759"/>
<gene>
    <name evidence="2" type="ORF">BD289DRAFT_465978</name>
</gene>
<feature type="compositionally biased region" description="Polar residues" evidence="1">
    <location>
        <begin position="199"/>
        <end position="214"/>
    </location>
</feature>
<evidence type="ECO:0000313" key="2">
    <source>
        <dbReference type="EMBL" id="PSR94273.1"/>
    </source>
</evidence>
<dbReference type="InParanoid" id="A0A2T3AEV3"/>
<feature type="compositionally biased region" description="Low complexity" evidence="1">
    <location>
        <begin position="176"/>
        <end position="190"/>
    </location>
</feature>
<dbReference type="AlphaFoldDB" id="A0A2T3AEV3"/>
<accession>A0A2T3AEV3</accession>
<feature type="compositionally biased region" description="Basic and acidic residues" evidence="1">
    <location>
        <begin position="27"/>
        <end position="42"/>
    </location>
</feature>
<dbReference type="Proteomes" id="UP000241462">
    <property type="component" value="Unassembled WGS sequence"/>
</dbReference>
<feature type="region of interest" description="Disordered" evidence="1">
    <location>
        <begin position="436"/>
        <end position="459"/>
    </location>
</feature>
<keyword evidence="3" id="KW-1185">Reference proteome</keyword>
<proteinExistence type="predicted"/>
<feature type="region of interest" description="Disordered" evidence="1">
    <location>
        <begin position="86"/>
        <end position="227"/>
    </location>
</feature>
<dbReference type="STRING" id="2025994.A0A2T3AEV3"/>
<feature type="compositionally biased region" description="Low complexity" evidence="1">
    <location>
        <begin position="125"/>
        <end position="136"/>
    </location>
</feature>
<feature type="compositionally biased region" description="Polar residues" evidence="1">
    <location>
        <begin position="1"/>
        <end position="18"/>
    </location>
</feature>
<feature type="region of interest" description="Disordered" evidence="1">
    <location>
        <begin position="1"/>
        <end position="73"/>
    </location>
</feature>
<feature type="compositionally biased region" description="Polar residues" evidence="1">
    <location>
        <begin position="163"/>
        <end position="175"/>
    </location>
</feature>
<organism evidence="2 3">
    <name type="scientific">Coniella lustricola</name>
    <dbReference type="NCBI Taxonomy" id="2025994"/>
    <lineage>
        <taxon>Eukaryota</taxon>
        <taxon>Fungi</taxon>
        <taxon>Dikarya</taxon>
        <taxon>Ascomycota</taxon>
        <taxon>Pezizomycotina</taxon>
        <taxon>Sordariomycetes</taxon>
        <taxon>Sordariomycetidae</taxon>
        <taxon>Diaporthales</taxon>
        <taxon>Schizoparmaceae</taxon>
        <taxon>Coniella</taxon>
    </lineage>
</organism>
<feature type="compositionally biased region" description="Low complexity" evidence="1">
    <location>
        <begin position="60"/>
        <end position="73"/>
    </location>
</feature>
<reference evidence="2 3" key="1">
    <citation type="journal article" date="2018" name="Mycol. Prog.">
        <title>Coniella lustricola, a new species from submerged detritus.</title>
        <authorList>
            <person name="Raudabaugh D.B."/>
            <person name="Iturriaga T."/>
            <person name="Carver A."/>
            <person name="Mondo S."/>
            <person name="Pangilinan J."/>
            <person name="Lipzen A."/>
            <person name="He G."/>
            <person name="Amirebrahimi M."/>
            <person name="Grigoriev I.V."/>
            <person name="Miller A.N."/>
        </authorList>
    </citation>
    <scope>NUCLEOTIDE SEQUENCE [LARGE SCALE GENOMIC DNA]</scope>
    <source>
        <strain evidence="2 3">B22-T-1</strain>
    </source>
</reference>
<name>A0A2T3AEV3_9PEZI</name>
<evidence type="ECO:0000313" key="3">
    <source>
        <dbReference type="Proteomes" id="UP000241462"/>
    </source>
</evidence>
<sequence length="523" mass="55412">MSSSSAATGLNRTRSLRQPTAGLPKSTKKDEAAKIHTRRGLEKGSAIPSAAPVVGTSRLPTTKPSTSSPKSIASISQLTSTIVAPLSPPTIHKSPTTVTASPIRSRLRSSTTSFGATTAPRPLQTSTEELSASTSAVNAPTASLGAPGRGGGASTKRPIGRANTINPRPQQHLAASSSTSNSTTTTTTTTGATFGHAPSASTTNITSARASRSTAPIHDPPRLRPSFTTLQQHYSPARNLAPKPLTSSYLAPPTPSKLPANIAISSETAKLQAELLQLHLLHRDSDAVAASWHASAREKLGQRFAVLVEAEAQVAKEEVAAEESRNIAALMAWGSGNGKGLDDKIQMLDGLLSGLWSLGEPGGRYLRVVRTFEKWADQMTAAVEARGHAGGLGALMASDEVAFIGELDHAWRDEVSTLARKLDNWRRQLAQLEQGLSNDAEGGGQEGEANADEGHARSPSSLTRILAGCRSQVYDMLAELNIMEQIEREAIAQEAAWIRRVNREDEDEVMDDTLRAGAIWRAF</sequence>
<feature type="compositionally biased region" description="Polar residues" evidence="1">
    <location>
        <begin position="93"/>
        <end position="116"/>
    </location>
</feature>
<dbReference type="EMBL" id="KZ678400">
    <property type="protein sequence ID" value="PSR94273.1"/>
    <property type="molecule type" value="Genomic_DNA"/>
</dbReference>